<name>A0A1H5WZJ1_9RHOB</name>
<evidence type="ECO:0000313" key="2">
    <source>
        <dbReference type="EMBL" id="SEG04713.1"/>
    </source>
</evidence>
<gene>
    <name evidence="2" type="ORF">SAMN05421751_10997</name>
</gene>
<feature type="domain" description="CRISPR system ring nuclease SSO2081-like" evidence="1">
    <location>
        <begin position="17"/>
        <end position="207"/>
    </location>
</feature>
<sequence>MPEPVPDTVLLVSVGLSPQVVTETLHALREAGKALPSRLILLTTRRGAEAVRDHLTDPVSGQIAAWGRAWDVAGADALAGRAEIVEIDSDSGDMDAARSLALFAAGAARLVRDLTSQPDVALHVSIAGGRKPAAAILGILMALHGRAQDRLSHVLVEPEGVVGSDFFFPSPQPRKLFGRDGRAIDASAVRIRLLELPFPRLGPNLRDGFDAPTAFEEAIRGADSAPRLVIDRSSSSLTWDGEGHVWPPMPLAFLSMVAEARIAGQGGISRTETPREAFLRHYREMPRARDLALTDPLEGEWVEEKVSRVNALARDCAIRPGGGKLVDRFGPRSHAVYRIALAPGEIRIH</sequence>
<dbReference type="Pfam" id="PF09623">
    <property type="entry name" value="Cas_NE0113"/>
    <property type="match status" value="1"/>
</dbReference>
<dbReference type="InterPro" id="IPR013413">
    <property type="entry name" value="CRISPR-assoc_prot_NE0113"/>
</dbReference>
<proteinExistence type="predicted"/>
<dbReference type="RefSeq" id="WP_160114876.1">
    <property type="nucleotide sequence ID" value="NZ_FNVD01000009.1"/>
</dbReference>
<evidence type="ECO:0000259" key="1">
    <source>
        <dbReference type="Pfam" id="PF09623"/>
    </source>
</evidence>
<dbReference type="NCBIfam" id="TIGR02584">
    <property type="entry name" value="cas_NE0113"/>
    <property type="match status" value="1"/>
</dbReference>
<dbReference type="OrthoDB" id="9805822at2"/>
<accession>A0A1H5WZJ1</accession>
<reference evidence="2 3" key="1">
    <citation type="submission" date="2016-10" db="EMBL/GenBank/DDBJ databases">
        <authorList>
            <person name="de Groot N.N."/>
        </authorList>
    </citation>
    <scope>NUCLEOTIDE SEQUENCE [LARGE SCALE GENOMIC DNA]</scope>
    <source>
        <strain evidence="2 3">DSM 23413</strain>
    </source>
</reference>
<protein>
    <submittedName>
        <fullName evidence="2">CRISPR-associated protein, NE0113 family</fullName>
    </submittedName>
</protein>
<organism evidence="2 3">
    <name type="scientific">Jhaorihella thermophila</name>
    <dbReference type="NCBI Taxonomy" id="488547"/>
    <lineage>
        <taxon>Bacteria</taxon>
        <taxon>Pseudomonadati</taxon>
        <taxon>Pseudomonadota</taxon>
        <taxon>Alphaproteobacteria</taxon>
        <taxon>Rhodobacterales</taxon>
        <taxon>Paracoccaceae</taxon>
        <taxon>Jhaorihella</taxon>
    </lineage>
</organism>
<dbReference type="EMBL" id="FNVD01000009">
    <property type="protein sequence ID" value="SEG04713.1"/>
    <property type="molecule type" value="Genomic_DNA"/>
</dbReference>
<dbReference type="InterPro" id="IPR019092">
    <property type="entry name" value="SSO2081-like_dom"/>
</dbReference>
<dbReference type="Proteomes" id="UP000236742">
    <property type="component" value="Unassembled WGS sequence"/>
</dbReference>
<dbReference type="AlphaFoldDB" id="A0A1H5WZJ1"/>
<keyword evidence="3" id="KW-1185">Reference proteome</keyword>
<evidence type="ECO:0000313" key="3">
    <source>
        <dbReference type="Proteomes" id="UP000236742"/>
    </source>
</evidence>